<protein>
    <submittedName>
        <fullName evidence="1">DUF2935 domain-containing protein</fullName>
    </submittedName>
</protein>
<dbReference type="EMBL" id="JAWDIQ010000002">
    <property type="protein sequence ID" value="MDY0409085.1"/>
    <property type="molecule type" value="Genomic_DNA"/>
</dbReference>
<reference evidence="1 2" key="1">
    <citation type="submission" date="2023-10" db="EMBL/GenBank/DDBJ databases">
        <title>Virgibacillus soli CC-YMP-6 genome.</title>
        <authorList>
            <person name="Miliotis G."/>
            <person name="Sengupta P."/>
            <person name="Hameed A."/>
            <person name="Chuvochina M."/>
            <person name="Mcdonagh F."/>
            <person name="Simpson A.C."/>
            <person name="Singh N.K."/>
            <person name="Rekha P.D."/>
            <person name="Raman K."/>
            <person name="Hugenholtz P."/>
            <person name="Venkateswaran K."/>
        </authorList>
    </citation>
    <scope>NUCLEOTIDE SEQUENCE [LARGE SCALE GENOMIC DNA]</scope>
    <source>
        <strain evidence="1 2">CC-YMP-6</strain>
    </source>
</reference>
<name>A0ABU5CS68_9BACI</name>
<sequence>MHQAMFEHTFWLQVFRDHATFIHDSFTPSHKKDTAIAKYFIDVFTDLLHEVELLHSSNAISFAKEAEDITSDLKRYKLSIIKRQLNGELTFHLTPTFVNHMTYELEEYEHLLRYLKNGETPPAFHELHHHLLWLRISATHAKMINECLDHVEVKLKEQCEQYRKIFEHFYLRAVELNGYLRINMETFPALIKFNHDVKAEINDFQKLILDILTRKEVEHTPDNFTFLLAKHIEREGQYYIKKIFQTAN</sequence>
<dbReference type="Gene3D" id="1.20.1260.120">
    <property type="entry name" value="Protein of unknown function DUF2935"/>
    <property type="match status" value="1"/>
</dbReference>
<gene>
    <name evidence="1" type="ORF">RWD45_11585</name>
</gene>
<accession>A0ABU5CS68</accession>
<keyword evidence="2" id="KW-1185">Reference proteome</keyword>
<dbReference type="InterPro" id="IPR021328">
    <property type="entry name" value="CotB-like"/>
</dbReference>
<dbReference type="Proteomes" id="UP001275315">
    <property type="component" value="Unassembled WGS sequence"/>
</dbReference>
<organism evidence="1 2">
    <name type="scientific">Paracerasibacillus soli</name>
    <dbReference type="NCBI Taxonomy" id="480284"/>
    <lineage>
        <taxon>Bacteria</taxon>
        <taxon>Bacillati</taxon>
        <taxon>Bacillota</taxon>
        <taxon>Bacilli</taxon>
        <taxon>Bacillales</taxon>
        <taxon>Bacillaceae</taxon>
        <taxon>Paracerasibacillus</taxon>
    </lineage>
</organism>
<dbReference type="Pfam" id="PF11155">
    <property type="entry name" value="DUF2935"/>
    <property type="match status" value="2"/>
</dbReference>
<proteinExistence type="predicted"/>
<dbReference type="SUPFAM" id="SSF158430">
    <property type="entry name" value="Bacillus cereus metalloprotein-like"/>
    <property type="match status" value="2"/>
</dbReference>
<comment type="caution">
    <text evidence="1">The sequence shown here is derived from an EMBL/GenBank/DDBJ whole genome shotgun (WGS) entry which is preliminary data.</text>
</comment>
<dbReference type="RefSeq" id="WP_320379902.1">
    <property type="nucleotide sequence ID" value="NZ_JAWDIQ010000002.1"/>
</dbReference>
<evidence type="ECO:0000313" key="2">
    <source>
        <dbReference type="Proteomes" id="UP001275315"/>
    </source>
</evidence>
<evidence type="ECO:0000313" key="1">
    <source>
        <dbReference type="EMBL" id="MDY0409085.1"/>
    </source>
</evidence>